<dbReference type="Proteomes" id="UP000199594">
    <property type="component" value="Unassembled WGS sequence"/>
</dbReference>
<proteinExistence type="predicted"/>
<evidence type="ECO:0000313" key="2">
    <source>
        <dbReference type="EMBL" id="SFT74205.1"/>
    </source>
</evidence>
<protein>
    <recommendedName>
        <fullName evidence="4">Mu-like prophage host-nuclease inhibitor protein Gam</fullName>
    </recommendedName>
</protein>
<reference evidence="2 3" key="1">
    <citation type="submission" date="2016-10" db="EMBL/GenBank/DDBJ databases">
        <authorList>
            <person name="de Groot N.N."/>
        </authorList>
    </citation>
    <scope>NUCLEOTIDE SEQUENCE [LARGE SCALE GENOMIC DNA]</scope>
    <source>
        <strain evidence="2 3">CGMCC 1.6493</strain>
    </source>
</reference>
<keyword evidence="1" id="KW-0175">Coiled coil</keyword>
<sequence>MNSETPMETVNKRAEDYAAERDRLCQLIETLERQVEDAKRQALPEIRDAVRRTSEAHDRLRASVEANPELWEGKRRTVVIAGVRVGMTKGKGKLTWDDAAQVVKLIRRHFPDQSEAMIRVREEPIRKALAELTVTELKRVGVTVEEADDQVVIKPTDSEVDKLVSKLLEDAERFEEAA</sequence>
<accession>A0A1I7AH51</accession>
<evidence type="ECO:0000256" key="1">
    <source>
        <dbReference type="SAM" id="Coils"/>
    </source>
</evidence>
<dbReference type="OrthoDB" id="7061174at2"/>
<organism evidence="2 3">
    <name type="scientific">Halomonas saccharevitans</name>
    <dbReference type="NCBI Taxonomy" id="416872"/>
    <lineage>
        <taxon>Bacteria</taxon>
        <taxon>Pseudomonadati</taxon>
        <taxon>Pseudomonadota</taxon>
        <taxon>Gammaproteobacteria</taxon>
        <taxon>Oceanospirillales</taxon>
        <taxon>Halomonadaceae</taxon>
        <taxon>Halomonas</taxon>
    </lineage>
</organism>
<dbReference type="GO" id="GO:0042262">
    <property type="term" value="P:DNA protection"/>
    <property type="evidence" value="ECO:0007669"/>
    <property type="project" value="InterPro"/>
</dbReference>
<dbReference type="GO" id="GO:0003690">
    <property type="term" value="F:double-stranded DNA binding"/>
    <property type="evidence" value="ECO:0007669"/>
    <property type="project" value="InterPro"/>
</dbReference>
<feature type="coiled-coil region" evidence="1">
    <location>
        <begin position="14"/>
        <end position="41"/>
    </location>
</feature>
<evidence type="ECO:0000313" key="3">
    <source>
        <dbReference type="Proteomes" id="UP000199594"/>
    </source>
</evidence>
<dbReference type="RefSeq" id="WP_139233919.1">
    <property type="nucleotide sequence ID" value="NZ_FPAQ01000017.1"/>
</dbReference>
<dbReference type="SUPFAM" id="SSF161266">
    <property type="entry name" value="Gam-like"/>
    <property type="match status" value="1"/>
</dbReference>
<name>A0A1I7AH51_9GAMM</name>
<gene>
    <name evidence="2" type="ORF">SAMN04487956_11776</name>
</gene>
<evidence type="ECO:0008006" key="4">
    <source>
        <dbReference type="Google" id="ProtNLM"/>
    </source>
</evidence>
<dbReference type="AlphaFoldDB" id="A0A1I7AH51"/>
<dbReference type="EMBL" id="FPAQ01000017">
    <property type="protein sequence ID" value="SFT74205.1"/>
    <property type="molecule type" value="Genomic_DNA"/>
</dbReference>